<dbReference type="EMBL" id="CAXKWB010000139">
    <property type="protein sequence ID" value="CAL4059485.1"/>
    <property type="molecule type" value="Genomic_DNA"/>
</dbReference>
<proteinExistence type="predicted"/>
<keyword evidence="2" id="KW-0349">Heme</keyword>
<dbReference type="GO" id="GO:0004601">
    <property type="term" value="F:peroxidase activity"/>
    <property type="evidence" value="ECO:0007669"/>
    <property type="project" value="UniProtKB-KW"/>
</dbReference>
<dbReference type="PROSITE" id="PS50292">
    <property type="entry name" value="PEROXIDASE_3"/>
    <property type="match status" value="2"/>
</dbReference>
<evidence type="ECO:0000256" key="2">
    <source>
        <dbReference type="PIRSR" id="PIRSR619791-2"/>
    </source>
</evidence>
<name>A0AAV2PIM1_MEGNR</name>
<dbReference type="PANTHER" id="PTHR11475">
    <property type="entry name" value="OXIDASE/PEROXIDASE"/>
    <property type="match status" value="1"/>
</dbReference>
<feature type="binding site" description="axial binding residue" evidence="2">
    <location>
        <position position="1143"/>
    </location>
    <ligand>
        <name>heme b</name>
        <dbReference type="ChEBI" id="CHEBI:60344"/>
    </ligand>
    <ligandPart>
        <name>Fe</name>
        <dbReference type="ChEBI" id="CHEBI:18248"/>
    </ligandPart>
</feature>
<protein>
    <recommendedName>
        <fullName evidence="6">Peroxidasin</fullName>
    </recommendedName>
</protein>
<feature type="compositionally biased region" description="Pro residues" evidence="3">
    <location>
        <begin position="1455"/>
        <end position="1468"/>
    </location>
</feature>
<dbReference type="InterPro" id="IPR037120">
    <property type="entry name" value="Haem_peroxidase_sf_animal"/>
</dbReference>
<dbReference type="GO" id="GO:0020037">
    <property type="term" value="F:heme binding"/>
    <property type="evidence" value="ECO:0007669"/>
    <property type="project" value="InterPro"/>
</dbReference>
<feature type="non-terminal residue" evidence="4">
    <location>
        <position position="1549"/>
    </location>
</feature>
<evidence type="ECO:0008006" key="6">
    <source>
        <dbReference type="Google" id="ProtNLM"/>
    </source>
</evidence>
<feature type="region of interest" description="Disordered" evidence="3">
    <location>
        <begin position="1451"/>
        <end position="1549"/>
    </location>
</feature>
<comment type="caution">
    <text evidence="4">The sequence shown here is derived from an EMBL/GenBank/DDBJ whole genome shotgun (WGS) entry which is preliminary data.</text>
</comment>
<keyword evidence="1" id="KW-0560">Oxidoreductase</keyword>
<reference evidence="4 5" key="1">
    <citation type="submission" date="2024-05" db="EMBL/GenBank/DDBJ databases">
        <authorList>
            <person name="Wallberg A."/>
        </authorList>
    </citation>
    <scope>NUCLEOTIDE SEQUENCE [LARGE SCALE GENOMIC DNA]</scope>
</reference>
<dbReference type="GO" id="GO:0006979">
    <property type="term" value="P:response to oxidative stress"/>
    <property type="evidence" value="ECO:0007669"/>
    <property type="project" value="InterPro"/>
</dbReference>
<dbReference type="Proteomes" id="UP001497623">
    <property type="component" value="Unassembled WGS sequence"/>
</dbReference>
<keyword evidence="5" id="KW-1185">Reference proteome</keyword>
<evidence type="ECO:0000313" key="4">
    <source>
        <dbReference type="EMBL" id="CAL4059485.1"/>
    </source>
</evidence>
<dbReference type="PRINTS" id="PR00457">
    <property type="entry name" value="ANPEROXIDASE"/>
</dbReference>
<keyword evidence="2" id="KW-0479">Metal-binding</keyword>
<feature type="compositionally biased region" description="Pro residues" evidence="3">
    <location>
        <begin position="1475"/>
        <end position="1484"/>
    </location>
</feature>
<dbReference type="InterPro" id="IPR019791">
    <property type="entry name" value="Haem_peroxidase_animal"/>
</dbReference>
<dbReference type="PANTHER" id="PTHR11475:SF134">
    <property type="entry name" value="LD42267P"/>
    <property type="match status" value="1"/>
</dbReference>
<dbReference type="GO" id="GO:0046872">
    <property type="term" value="F:metal ion binding"/>
    <property type="evidence" value="ECO:0007669"/>
    <property type="project" value="UniProtKB-KW"/>
</dbReference>
<dbReference type="FunFam" id="1.10.640.10:FF:000006">
    <property type="entry name" value="Double oxidase: two peroxidase domains"/>
    <property type="match status" value="1"/>
</dbReference>
<sequence>MREILLLPLPHSSAYNNCNCSNTSTVMIYEMNTNVHNFGQLSVNSLRAVFGFIYTKLFHYIGKLSRTTTSFHVYTNTKCSYDSLKIISHPSLLAKNENIVPVNHSFSINLVSMCLWTPAKEYLALCYCTHHPAERTSNADPARQFGGGASSPNRWAQRVQSPENSIFLALLRNRFVDEHFCLQPLKSGATIASKLAINLESCSGTSMRYQHQEVLETIPEGFPMIDISRSIIIDRQPSVRDDRFMCRLKRPKSKVFPTWRGDGGWTRTPSFQGKITKCPGYNKSYQASLYLDYNQRYSKSKNGSNKLTPEHYGHLKNVFRDLNFMQNRDMKQRTFESIVICFYKGFKMSPNTTLDGIFTLIIFGYLAKHKLFTNINTSFEWGDDTLFEETRTIVSATLQHITYNDFLPTFLGRQVVLENELLPLTSGFYQGYDITIEPGVFNSVATAVMQLVLTLLPNKLPLTHSEIPLSMTALNMSILYKPGVYEQIVQGLVLGNSLTFDPAVSDSVRGYLGSLDLVARAIQSGRDHGLPPYVVWRPLCGRRPARSFDDLADVMNEEQISALRTLFHDVADVDIFSGVVSERPLDGALVGPTAACLLALQFKVLRQTDRHWYENDLPPSAFSKEQLFEIRKTSISRLICDNVPGMAEVPRSAFLAKDTFLNAPVPCRDLDSMDLSTWKSRGKIFVEQEILHNVVAKGKQVVEKRRQMEKRTFEKGVKAGSRTAVGSAYANNKPNPTSLILANTSVLLEATSNELVTIIHDRRVRRQIQGQLQGNDFDSLDFNLPSVDISGLVPPAPLIRTCTEAEEHRSCETNVPFRTISGHCNNLRRPDFGRSSTVFARMLPAGYDDGISAPRTRSVNGDTLPSPRRISTSIHNDISHLHQRYTLMVMQFGQFLDHDITFTPINKGFQDTILDCRDCESQQRVHPECWPITVPDNDPYYPAVNISSGRQFCIAFTRSLPGQQTLGPREQINQNTAFLDASHIYGQELCESRELRTNTFGHLNVTTHPIRGKPLLPQETGNPECKANSGRCFRAGDSRSSEQPGLAVVHTIWMREHNRIVDGLHGVNPHWDDERLYLEGRRIITAVWQHTVYNEFLPRVLGWNAMQLYSLRLKTEGYYEEYDGNCNPGILNEFATAAFRFGHSLIRNSLKRMDTRFNSPTPELSLRHTFFNPDMLLEVQMIDELVRGLTSTPMETLDNFMTEEITNHLFEDDNIPFSGLDLAALNIQRGREHGIRSYNEYRAVCNLKRARTFQDLSREIKPELIESLQKVYKSVDDIDLFTGGLCETPLQGGIIGPTFGCIIGLQFSFLRKCDRFWYETGDPALRFSEQQLADIRQVTMASLICKNCDVVEQIQRGVFDMPHEFLNPRVPCGAVASINFELWRDTTTCVIGGSAVNVGEQRTPTPCTLCSCTTAGTQCQTLKVNCFELRSRFGLDEILRDNVCRAQCGNILDPNRPPQNPQRQPPQNVPQQQQRPPPPPPPQRQPQNPQLNFNDGLTPPPPLPPAPQPQPPPRPRPNSNPFRPPPPPPQNNPLRFPFPIPPFLRGLFS</sequence>
<evidence type="ECO:0000313" key="5">
    <source>
        <dbReference type="Proteomes" id="UP001497623"/>
    </source>
</evidence>
<dbReference type="InterPro" id="IPR010255">
    <property type="entry name" value="Haem_peroxidase_sf"/>
</dbReference>
<accession>A0AAV2PIM1</accession>
<gene>
    <name evidence="4" type="ORF">MNOR_LOCUS607</name>
</gene>
<evidence type="ECO:0000256" key="3">
    <source>
        <dbReference type="SAM" id="MobiDB-lite"/>
    </source>
</evidence>
<feature type="compositionally biased region" description="Pro residues" evidence="3">
    <location>
        <begin position="1498"/>
        <end position="1542"/>
    </location>
</feature>
<evidence type="ECO:0000256" key="1">
    <source>
        <dbReference type="ARBA" id="ARBA00022559"/>
    </source>
</evidence>
<keyword evidence="1" id="KW-0575">Peroxidase</keyword>
<keyword evidence="2" id="KW-0408">Iron</keyword>
<dbReference type="SUPFAM" id="SSF48113">
    <property type="entry name" value="Heme-dependent peroxidases"/>
    <property type="match status" value="2"/>
</dbReference>
<organism evidence="4 5">
    <name type="scientific">Meganyctiphanes norvegica</name>
    <name type="common">Northern krill</name>
    <name type="synonym">Thysanopoda norvegica</name>
    <dbReference type="NCBI Taxonomy" id="48144"/>
    <lineage>
        <taxon>Eukaryota</taxon>
        <taxon>Metazoa</taxon>
        <taxon>Ecdysozoa</taxon>
        <taxon>Arthropoda</taxon>
        <taxon>Crustacea</taxon>
        <taxon>Multicrustacea</taxon>
        <taxon>Malacostraca</taxon>
        <taxon>Eumalacostraca</taxon>
        <taxon>Eucarida</taxon>
        <taxon>Euphausiacea</taxon>
        <taxon>Euphausiidae</taxon>
        <taxon>Meganyctiphanes</taxon>
    </lineage>
</organism>
<dbReference type="Pfam" id="PF03098">
    <property type="entry name" value="An_peroxidase"/>
    <property type="match status" value="2"/>
</dbReference>
<dbReference type="CDD" id="cd09823">
    <property type="entry name" value="peroxinectin_like"/>
    <property type="match status" value="1"/>
</dbReference>
<dbReference type="Gene3D" id="1.10.640.10">
    <property type="entry name" value="Haem peroxidase domain superfamily, animal type"/>
    <property type="match status" value="2"/>
</dbReference>